<protein>
    <submittedName>
        <fullName evidence="2">Uncharacterized protein</fullName>
    </submittedName>
</protein>
<dbReference type="AlphaFoldDB" id="A0A7S4CTR1"/>
<feature type="region of interest" description="Disordered" evidence="1">
    <location>
        <begin position="91"/>
        <end position="113"/>
    </location>
</feature>
<sequence>MRAQNEGNSVGAAQLPGLRQQSRPAHKAILWQPRRHCARSAIILQFPHGRQRTHTPFVRGPHLRQCSARSRAPMPSRALHASLRALQIRALSKRPKSVDQTPNSKEHMPLGSCQHNTVPALLECATGHR</sequence>
<proteinExistence type="predicted"/>
<name>A0A7S4CTR1_9EUGL</name>
<organism evidence="2">
    <name type="scientific">Eutreptiella gymnastica</name>
    <dbReference type="NCBI Taxonomy" id="73025"/>
    <lineage>
        <taxon>Eukaryota</taxon>
        <taxon>Discoba</taxon>
        <taxon>Euglenozoa</taxon>
        <taxon>Euglenida</taxon>
        <taxon>Spirocuta</taxon>
        <taxon>Euglenophyceae</taxon>
        <taxon>Eutreptiales</taxon>
        <taxon>Eutreptiaceae</taxon>
        <taxon>Eutreptiella</taxon>
    </lineage>
</organism>
<evidence type="ECO:0000256" key="1">
    <source>
        <dbReference type="SAM" id="MobiDB-lite"/>
    </source>
</evidence>
<gene>
    <name evidence="2" type="ORF">EGYM00163_LOCUS17303</name>
</gene>
<accession>A0A7S4CTR1</accession>
<evidence type="ECO:0000313" key="2">
    <source>
        <dbReference type="EMBL" id="CAE0806177.1"/>
    </source>
</evidence>
<dbReference type="EMBL" id="HBJA01048887">
    <property type="protein sequence ID" value="CAE0806177.1"/>
    <property type="molecule type" value="Transcribed_RNA"/>
</dbReference>
<feature type="region of interest" description="Disordered" evidence="1">
    <location>
        <begin position="1"/>
        <end position="24"/>
    </location>
</feature>
<reference evidence="2" key="1">
    <citation type="submission" date="2021-01" db="EMBL/GenBank/DDBJ databases">
        <authorList>
            <person name="Corre E."/>
            <person name="Pelletier E."/>
            <person name="Niang G."/>
            <person name="Scheremetjew M."/>
            <person name="Finn R."/>
            <person name="Kale V."/>
            <person name="Holt S."/>
            <person name="Cochrane G."/>
            <person name="Meng A."/>
            <person name="Brown T."/>
            <person name="Cohen L."/>
        </authorList>
    </citation>
    <scope>NUCLEOTIDE SEQUENCE</scope>
    <source>
        <strain evidence="2">CCMP1594</strain>
    </source>
</reference>